<reference evidence="2 3" key="1">
    <citation type="submission" date="2020-08" db="EMBL/GenBank/DDBJ databases">
        <title>Genomic Encyclopedia of Type Strains, Phase IV (KMG-IV): sequencing the most valuable type-strain genomes for metagenomic binning, comparative biology and taxonomic classification.</title>
        <authorList>
            <person name="Goeker M."/>
        </authorList>
    </citation>
    <scope>NUCLEOTIDE SEQUENCE [LARGE SCALE GENOMIC DNA]</scope>
    <source>
        <strain evidence="2 3">DSM 25335</strain>
    </source>
</reference>
<feature type="transmembrane region" description="Helical" evidence="1">
    <location>
        <begin position="113"/>
        <end position="133"/>
    </location>
</feature>
<dbReference type="RefSeq" id="WP_183253714.1">
    <property type="nucleotide sequence ID" value="NZ_BAAAFF010000005.1"/>
</dbReference>
<keyword evidence="1" id="KW-1133">Transmembrane helix</keyword>
<keyword evidence="3" id="KW-1185">Reference proteome</keyword>
<dbReference type="Pfam" id="PF20398">
    <property type="entry name" value="DUF6691"/>
    <property type="match status" value="1"/>
</dbReference>
<dbReference type="Proteomes" id="UP000566663">
    <property type="component" value="Unassembled WGS sequence"/>
</dbReference>
<protein>
    <recommendedName>
        <fullName evidence="4">YeeE/YedE family protein</fullName>
    </recommendedName>
</protein>
<evidence type="ECO:0000313" key="2">
    <source>
        <dbReference type="EMBL" id="MBB5291886.1"/>
    </source>
</evidence>
<organism evidence="2 3">
    <name type="scientific">Brevundimonas basaltis</name>
    <dbReference type="NCBI Taxonomy" id="472166"/>
    <lineage>
        <taxon>Bacteria</taxon>
        <taxon>Pseudomonadati</taxon>
        <taxon>Pseudomonadota</taxon>
        <taxon>Alphaproteobacteria</taxon>
        <taxon>Caulobacterales</taxon>
        <taxon>Caulobacteraceae</taxon>
        <taxon>Brevundimonas</taxon>
    </lineage>
</organism>
<sequence>MSRLVVALICGLLFGAGMVISDMINPARVLAFLDVTGAWDPALAFVMGGALVPSSAAWLIRRRLNAPMAADAFHVPENRTIDLPLVGGAALFGLGWGLVGLCPGPALAALTTGAWQAFVFVAALVSGMALYRLTLDRGS</sequence>
<dbReference type="AlphaFoldDB" id="A0A7W8MHD3"/>
<gene>
    <name evidence="2" type="ORF">HNQ67_001400</name>
</gene>
<accession>A0A7W8MHD3</accession>
<evidence type="ECO:0008006" key="4">
    <source>
        <dbReference type="Google" id="ProtNLM"/>
    </source>
</evidence>
<proteinExistence type="predicted"/>
<feature type="transmembrane region" description="Helical" evidence="1">
    <location>
        <begin position="41"/>
        <end position="60"/>
    </location>
</feature>
<name>A0A7W8MHD3_9CAUL</name>
<feature type="transmembrane region" description="Helical" evidence="1">
    <location>
        <begin position="81"/>
        <end position="101"/>
    </location>
</feature>
<evidence type="ECO:0000313" key="3">
    <source>
        <dbReference type="Proteomes" id="UP000566663"/>
    </source>
</evidence>
<keyword evidence="1" id="KW-0472">Membrane</keyword>
<dbReference type="InterPro" id="IPR046513">
    <property type="entry name" value="DUF6691"/>
</dbReference>
<keyword evidence="1" id="KW-0812">Transmembrane</keyword>
<evidence type="ECO:0000256" key="1">
    <source>
        <dbReference type="SAM" id="Phobius"/>
    </source>
</evidence>
<dbReference type="EMBL" id="JACHFZ010000002">
    <property type="protein sequence ID" value="MBB5291886.1"/>
    <property type="molecule type" value="Genomic_DNA"/>
</dbReference>
<comment type="caution">
    <text evidence="2">The sequence shown here is derived from an EMBL/GenBank/DDBJ whole genome shotgun (WGS) entry which is preliminary data.</text>
</comment>